<proteinExistence type="predicted"/>
<reference evidence="2" key="2">
    <citation type="submission" date="2020-11" db="EMBL/GenBank/DDBJ databases">
        <authorList>
            <consortium name="DOE Joint Genome Institute"/>
            <person name="Kuo A."/>
            <person name="Miyauchi S."/>
            <person name="Kiss E."/>
            <person name="Drula E."/>
            <person name="Kohler A."/>
            <person name="Sanchez-Garcia M."/>
            <person name="Andreopoulos B."/>
            <person name="Barry K.W."/>
            <person name="Bonito G."/>
            <person name="Buee M."/>
            <person name="Carver A."/>
            <person name="Chen C."/>
            <person name="Cichocki N."/>
            <person name="Clum A."/>
            <person name="Culley D."/>
            <person name="Crous P.W."/>
            <person name="Fauchery L."/>
            <person name="Girlanda M."/>
            <person name="Hayes R."/>
            <person name="Keri Z."/>
            <person name="Labutti K."/>
            <person name="Lipzen A."/>
            <person name="Lombard V."/>
            <person name="Magnuson J."/>
            <person name="Maillard F."/>
            <person name="Morin E."/>
            <person name="Murat C."/>
            <person name="Nolan M."/>
            <person name="Ohm R."/>
            <person name="Pangilinan J."/>
            <person name="Pereira M."/>
            <person name="Perotto S."/>
            <person name="Peter M."/>
            <person name="Riley R."/>
            <person name="Sitrit Y."/>
            <person name="Stielow B."/>
            <person name="Szollosi G."/>
            <person name="Zifcakova L."/>
            <person name="Stursova M."/>
            <person name="Spatafora J.W."/>
            <person name="Tedersoo L."/>
            <person name="Vaario L.-M."/>
            <person name="Yamada A."/>
            <person name="Yan M."/>
            <person name="Wang P."/>
            <person name="Xu J."/>
            <person name="Bruns T."/>
            <person name="Baldrian P."/>
            <person name="Vilgalys R."/>
            <person name="Henrissat B."/>
            <person name="Grigoriev I.V."/>
            <person name="Hibbett D."/>
            <person name="Nagy L.G."/>
            <person name="Martin F.M."/>
        </authorList>
    </citation>
    <scope>NUCLEOTIDE SEQUENCE</scope>
    <source>
        <strain evidence="2">UH-Tt-Lm1</strain>
    </source>
</reference>
<dbReference type="Proteomes" id="UP000736335">
    <property type="component" value="Unassembled WGS sequence"/>
</dbReference>
<keyword evidence="3" id="KW-1185">Reference proteome</keyword>
<reference evidence="2" key="1">
    <citation type="journal article" date="2020" name="Nat. Commun.">
        <title>Large-scale genome sequencing of mycorrhizal fungi provides insights into the early evolution of symbiotic traits.</title>
        <authorList>
            <person name="Miyauchi S."/>
            <person name="Kiss E."/>
            <person name="Kuo A."/>
            <person name="Drula E."/>
            <person name="Kohler A."/>
            <person name="Sanchez-Garcia M."/>
            <person name="Morin E."/>
            <person name="Andreopoulos B."/>
            <person name="Barry K.W."/>
            <person name="Bonito G."/>
            <person name="Buee M."/>
            <person name="Carver A."/>
            <person name="Chen C."/>
            <person name="Cichocki N."/>
            <person name="Clum A."/>
            <person name="Culley D."/>
            <person name="Crous P.W."/>
            <person name="Fauchery L."/>
            <person name="Girlanda M."/>
            <person name="Hayes R.D."/>
            <person name="Keri Z."/>
            <person name="LaButti K."/>
            <person name="Lipzen A."/>
            <person name="Lombard V."/>
            <person name="Magnuson J."/>
            <person name="Maillard F."/>
            <person name="Murat C."/>
            <person name="Nolan M."/>
            <person name="Ohm R.A."/>
            <person name="Pangilinan J."/>
            <person name="Pereira M.F."/>
            <person name="Perotto S."/>
            <person name="Peter M."/>
            <person name="Pfister S."/>
            <person name="Riley R."/>
            <person name="Sitrit Y."/>
            <person name="Stielow J.B."/>
            <person name="Szollosi G."/>
            <person name="Zifcakova L."/>
            <person name="Stursova M."/>
            <person name="Spatafora J.W."/>
            <person name="Tedersoo L."/>
            <person name="Vaario L.M."/>
            <person name="Yamada A."/>
            <person name="Yan M."/>
            <person name="Wang P."/>
            <person name="Xu J."/>
            <person name="Bruns T."/>
            <person name="Baldrian P."/>
            <person name="Vilgalys R."/>
            <person name="Dunand C."/>
            <person name="Henrissat B."/>
            <person name="Grigoriev I.V."/>
            <person name="Hibbett D."/>
            <person name="Nagy L.G."/>
            <person name="Martin F.M."/>
        </authorList>
    </citation>
    <scope>NUCLEOTIDE SEQUENCE</scope>
    <source>
        <strain evidence="2">UH-Tt-Lm1</strain>
    </source>
</reference>
<comment type="caution">
    <text evidence="2">The sequence shown here is derived from an EMBL/GenBank/DDBJ whole genome shotgun (WGS) entry which is preliminary data.</text>
</comment>
<dbReference type="AlphaFoldDB" id="A0A9P6L4D9"/>
<accession>A0A9P6L4D9</accession>
<dbReference type="EMBL" id="WIUZ02000013">
    <property type="protein sequence ID" value="KAF9781774.1"/>
    <property type="molecule type" value="Genomic_DNA"/>
</dbReference>
<protein>
    <submittedName>
        <fullName evidence="2">Uncharacterized protein</fullName>
    </submittedName>
</protein>
<feature type="region of interest" description="Disordered" evidence="1">
    <location>
        <begin position="99"/>
        <end position="119"/>
    </location>
</feature>
<dbReference type="OrthoDB" id="10407988at2759"/>
<organism evidence="2 3">
    <name type="scientific">Thelephora terrestris</name>
    <dbReference type="NCBI Taxonomy" id="56493"/>
    <lineage>
        <taxon>Eukaryota</taxon>
        <taxon>Fungi</taxon>
        <taxon>Dikarya</taxon>
        <taxon>Basidiomycota</taxon>
        <taxon>Agaricomycotina</taxon>
        <taxon>Agaricomycetes</taxon>
        <taxon>Thelephorales</taxon>
        <taxon>Thelephoraceae</taxon>
        <taxon>Thelephora</taxon>
    </lineage>
</organism>
<evidence type="ECO:0000256" key="1">
    <source>
        <dbReference type="SAM" id="MobiDB-lite"/>
    </source>
</evidence>
<sequence>MFGTGPMALIVTPYPAAWRLDVVDNDKHRGFEYIRFCWVTTDLTWTLANASKENGAKVVPTVDKERMSHRIWNLIPVKVEGAFLPSQFSSGTLGSGFPPSYDGAPATGQSSTHTRIAESERDEFGTIVTEVTTVTTRKRYRVEDAIRGSF</sequence>
<gene>
    <name evidence="2" type="ORF">BJ322DRAFT_243563</name>
</gene>
<evidence type="ECO:0000313" key="2">
    <source>
        <dbReference type="EMBL" id="KAF9781774.1"/>
    </source>
</evidence>
<evidence type="ECO:0000313" key="3">
    <source>
        <dbReference type="Proteomes" id="UP000736335"/>
    </source>
</evidence>
<name>A0A9P6L4D9_9AGAM</name>